<sequence length="52" mass="6027">MLIQPKVVVQLIAEMNKLISLPPHLRVFEFETRLVELFSGEQIDGSFRLNDD</sequence>
<organism evidence="1">
    <name type="scientific">Enterobacter roggenkampii</name>
    <dbReference type="NCBI Taxonomy" id="1812935"/>
    <lineage>
        <taxon>Bacteria</taxon>
        <taxon>Pseudomonadati</taxon>
        <taxon>Pseudomonadota</taxon>
        <taxon>Gammaproteobacteria</taxon>
        <taxon>Enterobacterales</taxon>
        <taxon>Enterobacteriaceae</taxon>
        <taxon>Enterobacter</taxon>
        <taxon>Enterobacter cloacae complex</taxon>
    </lineage>
</organism>
<name>A0A7G8AFY4_9ENTR</name>
<protein>
    <submittedName>
        <fullName evidence="1">Uncharacterized protein</fullName>
    </submittedName>
</protein>
<dbReference type="EMBL" id="MT468575">
    <property type="protein sequence ID" value="QNI18525.1"/>
    <property type="molecule type" value="Genomic_DNA"/>
</dbReference>
<accession>A0A7G8AFY4</accession>
<proteinExistence type="predicted"/>
<dbReference type="AlphaFoldDB" id="A0A7G8AFY4"/>
<evidence type="ECO:0000313" key="1">
    <source>
        <dbReference type="EMBL" id="QNI18525.1"/>
    </source>
</evidence>
<geneLocation type="plasmid" evidence="1">
    <name>pYK16-mcr-10</name>
</geneLocation>
<keyword evidence="1" id="KW-0614">Plasmid</keyword>
<reference evidence="1" key="1">
    <citation type="journal article" date="2020" name="Antimicrob. Agents">
        <title>Detection of mobile colistin resistance gene mcr-10.1 in a conjugative plasmid from Enterobacter roggenkampii of chicken origin in China.</title>
        <authorList>
            <person name="Lei C.W."/>
            <person name="Zhang Y."/>
            <person name="Wang Y.T."/>
            <person name="Wang H.N."/>
        </authorList>
    </citation>
    <scope>NUCLEOTIDE SEQUENCE</scope>
    <source>
        <strain evidence="1">YK16</strain>
        <plasmid evidence="1">pYK16-mcr-10</plasmid>
    </source>
</reference>